<gene>
    <name evidence="1" type="ORF">D0Y65_048043</name>
</gene>
<reference evidence="1 2" key="1">
    <citation type="submission" date="2018-09" db="EMBL/GenBank/DDBJ databases">
        <title>A high-quality reference genome of wild soybean provides a powerful tool to mine soybean genomes.</title>
        <authorList>
            <person name="Xie M."/>
            <person name="Chung C.Y.L."/>
            <person name="Li M.-W."/>
            <person name="Wong F.-L."/>
            <person name="Chan T.-F."/>
            <person name="Lam H.-M."/>
        </authorList>
    </citation>
    <scope>NUCLEOTIDE SEQUENCE [LARGE SCALE GENOMIC DNA]</scope>
    <source>
        <strain evidence="2">cv. W05</strain>
        <tissue evidence="1">Hypocotyl of etiolated seedlings</tissue>
    </source>
</reference>
<dbReference type="EMBL" id="QZWG01000018">
    <property type="protein sequence ID" value="RZB51454.1"/>
    <property type="molecule type" value="Genomic_DNA"/>
</dbReference>
<sequence>MVNKLLFIILLYRVGINLPTVEVRYQNLCVEAECKIVTIPMLWNTLKEWISVGNYLFFFSELLVTFLKKSIF</sequence>
<proteinExistence type="predicted"/>
<organism evidence="1 2">
    <name type="scientific">Glycine soja</name>
    <name type="common">Wild soybean</name>
    <dbReference type="NCBI Taxonomy" id="3848"/>
    <lineage>
        <taxon>Eukaryota</taxon>
        <taxon>Viridiplantae</taxon>
        <taxon>Streptophyta</taxon>
        <taxon>Embryophyta</taxon>
        <taxon>Tracheophyta</taxon>
        <taxon>Spermatophyta</taxon>
        <taxon>Magnoliopsida</taxon>
        <taxon>eudicotyledons</taxon>
        <taxon>Gunneridae</taxon>
        <taxon>Pentapetalae</taxon>
        <taxon>rosids</taxon>
        <taxon>fabids</taxon>
        <taxon>Fabales</taxon>
        <taxon>Fabaceae</taxon>
        <taxon>Papilionoideae</taxon>
        <taxon>50 kb inversion clade</taxon>
        <taxon>NPAAA clade</taxon>
        <taxon>indigoferoid/millettioid clade</taxon>
        <taxon>Phaseoleae</taxon>
        <taxon>Glycine</taxon>
        <taxon>Glycine subgen. Soja</taxon>
    </lineage>
</organism>
<dbReference type="AlphaFoldDB" id="A0A445FRH4"/>
<keyword evidence="2" id="KW-1185">Reference proteome</keyword>
<protein>
    <submittedName>
        <fullName evidence="1">Uncharacterized protein</fullName>
    </submittedName>
</protein>
<dbReference type="Proteomes" id="UP000289340">
    <property type="component" value="Chromosome 18"/>
</dbReference>
<accession>A0A445FRH4</accession>
<comment type="caution">
    <text evidence="1">The sequence shown here is derived from an EMBL/GenBank/DDBJ whole genome shotgun (WGS) entry which is preliminary data.</text>
</comment>
<evidence type="ECO:0000313" key="2">
    <source>
        <dbReference type="Proteomes" id="UP000289340"/>
    </source>
</evidence>
<evidence type="ECO:0000313" key="1">
    <source>
        <dbReference type="EMBL" id="RZB51454.1"/>
    </source>
</evidence>
<name>A0A445FRH4_GLYSO</name>